<dbReference type="AlphaFoldDB" id="A0A183JBR2"/>
<protein>
    <submittedName>
        <fullName evidence="1 3">Uncharacterized protein</fullName>
    </submittedName>
</protein>
<evidence type="ECO:0000313" key="1">
    <source>
        <dbReference type="EMBL" id="VDO59694.1"/>
    </source>
</evidence>
<evidence type="ECO:0000313" key="3">
    <source>
        <dbReference type="WBParaSite" id="SCUD_0000011601-mRNA-1"/>
    </source>
</evidence>
<sequence length="180" mass="20191">MDVNFTRFQLNALDNLRTWLRNHPCFGEVTEVDELISSLRTQLESDYKTYQRVDESLRESLISSKVNEVIAVIHDPPSSPETSFSDTCFAVDSNPISPQTPCTKTDLSSSQKDDVLLNAHEIIAVPVHEERENESSSIMKTVALNGARHSTTKVPDECTYRGSLVVLPDMSYLNDSHAFD</sequence>
<dbReference type="EMBL" id="UZAK01000065">
    <property type="protein sequence ID" value="VDO59694.1"/>
    <property type="molecule type" value="Genomic_DNA"/>
</dbReference>
<reference evidence="1 2" key="2">
    <citation type="submission" date="2018-11" db="EMBL/GenBank/DDBJ databases">
        <authorList>
            <consortium name="Pathogen Informatics"/>
        </authorList>
    </citation>
    <scope>NUCLEOTIDE SEQUENCE [LARGE SCALE GENOMIC DNA]</scope>
    <source>
        <strain evidence="1">Dakar</strain>
        <strain evidence="2">Dakar, Senegal</strain>
    </source>
</reference>
<gene>
    <name evidence="1" type="ORF">SCUD_LOCUS117</name>
</gene>
<accession>A0A183JBR2</accession>
<proteinExistence type="predicted"/>
<organism evidence="3">
    <name type="scientific">Schistosoma curassoni</name>
    <dbReference type="NCBI Taxonomy" id="6186"/>
    <lineage>
        <taxon>Eukaryota</taxon>
        <taxon>Metazoa</taxon>
        <taxon>Spiralia</taxon>
        <taxon>Lophotrochozoa</taxon>
        <taxon>Platyhelminthes</taxon>
        <taxon>Trematoda</taxon>
        <taxon>Digenea</taxon>
        <taxon>Strigeidida</taxon>
        <taxon>Schistosomatoidea</taxon>
        <taxon>Schistosomatidae</taxon>
        <taxon>Schistosoma</taxon>
    </lineage>
</organism>
<name>A0A183JBR2_9TREM</name>
<keyword evidence="2" id="KW-1185">Reference proteome</keyword>
<reference evidence="3" key="1">
    <citation type="submission" date="2016-06" db="UniProtKB">
        <authorList>
            <consortium name="WormBaseParasite"/>
        </authorList>
    </citation>
    <scope>IDENTIFICATION</scope>
</reference>
<evidence type="ECO:0000313" key="2">
    <source>
        <dbReference type="Proteomes" id="UP000279833"/>
    </source>
</evidence>
<dbReference type="WBParaSite" id="SCUD_0000011601-mRNA-1">
    <property type="protein sequence ID" value="SCUD_0000011601-mRNA-1"/>
    <property type="gene ID" value="SCUD_0000011601"/>
</dbReference>
<dbReference type="Proteomes" id="UP000279833">
    <property type="component" value="Unassembled WGS sequence"/>
</dbReference>